<dbReference type="Proteomes" id="UP001597163">
    <property type="component" value="Unassembled WGS sequence"/>
</dbReference>
<protein>
    <submittedName>
        <fullName evidence="1">Uncharacterized protein</fullName>
    </submittedName>
</protein>
<evidence type="ECO:0000313" key="2">
    <source>
        <dbReference type="Proteomes" id="UP001597163"/>
    </source>
</evidence>
<dbReference type="EMBL" id="JBHTLJ010000004">
    <property type="protein sequence ID" value="MFD1163293.1"/>
    <property type="molecule type" value="Genomic_DNA"/>
</dbReference>
<proteinExistence type="predicted"/>
<comment type="caution">
    <text evidence="1">The sequence shown here is derived from an EMBL/GenBank/DDBJ whole genome shotgun (WGS) entry which is preliminary data.</text>
</comment>
<gene>
    <name evidence="1" type="ORF">ACFQ2E_12735</name>
</gene>
<evidence type="ECO:0000313" key="1">
    <source>
        <dbReference type="EMBL" id="MFD1163293.1"/>
    </source>
</evidence>
<reference evidence="2" key="1">
    <citation type="journal article" date="2019" name="Int. J. Syst. Evol. Microbiol.">
        <title>The Global Catalogue of Microorganisms (GCM) 10K type strain sequencing project: providing services to taxonomists for standard genome sequencing and annotation.</title>
        <authorList>
            <consortium name="The Broad Institute Genomics Platform"/>
            <consortium name="The Broad Institute Genome Sequencing Center for Infectious Disease"/>
            <person name="Wu L."/>
            <person name="Ma J."/>
        </authorList>
    </citation>
    <scope>NUCLEOTIDE SEQUENCE [LARGE SCALE GENOMIC DNA]</scope>
    <source>
        <strain evidence="2">CCUG 63246</strain>
    </source>
</reference>
<dbReference type="RefSeq" id="WP_311941849.1">
    <property type="nucleotide sequence ID" value="NZ_JAVSCK010000004.1"/>
</dbReference>
<name>A0ABW3RE72_9FLAO</name>
<organism evidence="1 2">
    <name type="scientific">Hwangdonia seohaensis</name>
    <dbReference type="NCBI Taxonomy" id="1240727"/>
    <lineage>
        <taxon>Bacteria</taxon>
        <taxon>Pseudomonadati</taxon>
        <taxon>Bacteroidota</taxon>
        <taxon>Flavobacteriia</taxon>
        <taxon>Flavobacteriales</taxon>
        <taxon>Flavobacteriaceae</taxon>
        <taxon>Hwangdonia</taxon>
    </lineage>
</organism>
<keyword evidence="2" id="KW-1185">Reference proteome</keyword>
<sequence>MKTQNELELIAECILQIEEKLGWGDSSNWHSEVFIELSETIQHQTKVLLSPTTLKRVWGKVTYKSSPSISTLNALSQFIGFENWRDFKNNQNKN</sequence>
<accession>A0ABW3RE72</accession>